<evidence type="ECO:0000313" key="6">
    <source>
        <dbReference type="Proteomes" id="UP001470230"/>
    </source>
</evidence>
<accession>A0ABR2KSF4</accession>
<dbReference type="EMBL" id="JAPFFF010000003">
    <property type="protein sequence ID" value="KAK8894069.1"/>
    <property type="molecule type" value="Genomic_DNA"/>
</dbReference>
<evidence type="ECO:0000256" key="2">
    <source>
        <dbReference type="SAM" id="Coils"/>
    </source>
</evidence>
<feature type="compositionally biased region" description="Polar residues" evidence="3">
    <location>
        <begin position="421"/>
        <end position="436"/>
    </location>
</feature>
<sequence>MSSKDSFSSTVHYVYSVTTASVDQCMKSKTTTFQNLSQIEARNPLNYSILEEEEEDNPDDVQNSADNMKEYISIKKEIKQIKEEIKNFNEQIDNLNDQISSLEAANEFFEKHTATFYANDSDYINRQNRRSKKIVHKQKQLQDLTDELKNLEECYSPNAIFFLKEAVKKEKNECNKVKEKISKNFEKIKKAEKKLQDEKRNPVYEAIKEQMSTINDLEESISSQIKEGNRLKREFCQLEILDREDENEIQDLLVKLTEAQYKQEKRQRQYLHLLRKQDQEKEDFKCEPTRYVSLQDDDTARRLFVGIFPQRDLGTQIENAFSSFGEIEFTRVISLNSRPQKYFSQIQYYNHEDALKAITKLNHTVINGITLNIQWASDQPKTQSEKRKTKKSSNGNSNKRSLPPKSSMNLRPITSRLIHPRQSTMTAEQTNESSKK</sequence>
<evidence type="ECO:0000256" key="3">
    <source>
        <dbReference type="SAM" id="MobiDB-lite"/>
    </source>
</evidence>
<dbReference type="Pfam" id="PF00076">
    <property type="entry name" value="RRM_1"/>
    <property type="match status" value="1"/>
</dbReference>
<reference evidence="5 6" key="1">
    <citation type="submission" date="2024-04" db="EMBL/GenBank/DDBJ databases">
        <title>Tritrichomonas musculus Genome.</title>
        <authorList>
            <person name="Alves-Ferreira E."/>
            <person name="Grigg M."/>
            <person name="Lorenzi H."/>
            <person name="Galac M."/>
        </authorList>
    </citation>
    <scope>NUCLEOTIDE SEQUENCE [LARGE SCALE GENOMIC DNA]</scope>
    <source>
        <strain evidence="5 6">EAF2021</strain>
    </source>
</reference>
<gene>
    <name evidence="5" type="ORF">M9Y10_022501</name>
</gene>
<keyword evidence="1" id="KW-0694">RNA-binding</keyword>
<proteinExistence type="predicted"/>
<keyword evidence="6" id="KW-1185">Reference proteome</keyword>
<dbReference type="SMART" id="SM00360">
    <property type="entry name" value="RRM"/>
    <property type="match status" value="1"/>
</dbReference>
<dbReference type="Gene3D" id="3.30.70.330">
    <property type="match status" value="1"/>
</dbReference>
<feature type="domain" description="RRM" evidence="4">
    <location>
        <begin position="301"/>
        <end position="378"/>
    </location>
</feature>
<organism evidence="5 6">
    <name type="scientific">Tritrichomonas musculus</name>
    <dbReference type="NCBI Taxonomy" id="1915356"/>
    <lineage>
        <taxon>Eukaryota</taxon>
        <taxon>Metamonada</taxon>
        <taxon>Parabasalia</taxon>
        <taxon>Tritrichomonadida</taxon>
        <taxon>Tritrichomonadidae</taxon>
        <taxon>Tritrichomonas</taxon>
    </lineage>
</organism>
<feature type="region of interest" description="Disordered" evidence="3">
    <location>
        <begin position="377"/>
        <end position="436"/>
    </location>
</feature>
<dbReference type="InterPro" id="IPR012677">
    <property type="entry name" value="Nucleotide-bd_a/b_plait_sf"/>
</dbReference>
<evidence type="ECO:0000256" key="1">
    <source>
        <dbReference type="PROSITE-ProRule" id="PRU00176"/>
    </source>
</evidence>
<feature type="compositionally biased region" description="Low complexity" evidence="3">
    <location>
        <begin position="392"/>
        <end position="401"/>
    </location>
</feature>
<dbReference type="SUPFAM" id="SSF54928">
    <property type="entry name" value="RNA-binding domain, RBD"/>
    <property type="match status" value="1"/>
</dbReference>
<dbReference type="InterPro" id="IPR000504">
    <property type="entry name" value="RRM_dom"/>
</dbReference>
<evidence type="ECO:0000259" key="4">
    <source>
        <dbReference type="PROSITE" id="PS50102"/>
    </source>
</evidence>
<dbReference type="InterPro" id="IPR035979">
    <property type="entry name" value="RBD_domain_sf"/>
</dbReference>
<feature type="coiled-coil region" evidence="2">
    <location>
        <begin position="71"/>
        <end position="234"/>
    </location>
</feature>
<keyword evidence="2" id="KW-0175">Coiled coil</keyword>
<protein>
    <recommendedName>
        <fullName evidence="4">RRM domain-containing protein</fullName>
    </recommendedName>
</protein>
<name>A0ABR2KSF4_9EUKA</name>
<evidence type="ECO:0000313" key="5">
    <source>
        <dbReference type="EMBL" id="KAK8894069.1"/>
    </source>
</evidence>
<dbReference type="Proteomes" id="UP001470230">
    <property type="component" value="Unassembled WGS sequence"/>
</dbReference>
<comment type="caution">
    <text evidence="5">The sequence shown here is derived from an EMBL/GenBank/DDBJ whole genome shotgun (WGS) entry which is preliminary data.</text>
</comment>
<dbReference type="CDD" id="cd00590">
    <property type="entry name" value="RRM_SF"/>
    <property type="match status" value="1"/>
</dbReference>
<dbReference type="PROSITE" id="PS50102">
    <property type="entry name" value="RRM"/>
    <property type="match status" value="1"/>
</dbReference>